<sequence length="182" mass="21202">KVKKVRTSRQKPVLQKTRYLRRYPGKITTKLQKKAFIELMPESLPQTKQNHQSQLKDLTTILFPSNLDNFAFANLKKQASKISQENQQAQVKILELESQISNLNQQLYSIQQQTALSQGENLKTAMEKETNRTGVIEIDDDKLPDDKQQITLQTRRRNYYNQLVKSENQAKQYEAQIKIAPK</sequence>
<protein>
    <submittedName>
        <fullName evidence="1">8806_t:CDS:1</fullName>
    </submittedName>
</protein>
<proteinExistence type="predicted"/>
<dbReference type="EMBL" id="CAJVQC010057651">
    <property type="protein sequence ID" value="CAG8797822.1"/>
    <property type="molecule type" value="Genomic_DNA"/>
</dbReference>
<reference evidence="1" key="1">
    <citation type="submission" date="2021-06" db="EMBL/GenBank/DDBJ databases">
        <authorList>
            <person name="Kallberg Y."/>
            <person name="Tangrot J."/>
            <person name="Rosling A."/>
        </authorList>
    </citation>
    <scope>NUCLEOTIDE SEQUENCE</scope>
    <source>
        <strain evidence="1">MA461A</strain>
    </source>
</reference>
<dbReference type="Proteomes" id="UP000789920">
    <property type="component" value="Unassembled WGS sequence"/>
</dbReference>
<evidence type="ECO:0000313" key="2">
    <source>
        <dbReference type="Proteomes" id="UP000789920"/>
    </source>
</evidence>
<evidence type="ECO:0000313" key="1">
    <source>
        <dbReference type="EMBL" id="CAG8797822.1"/>
    </source>
</evidence>
<organism evidence="1 2">
    <name type="scientific">Racocetra persica</name>
    <dbReference type="NCBI Taxonomy" id="160502"/>
    <lineage>
        <taxon>Eukaryota</taxon>
        <taxon>Fungi</taxon>
        <taxon>Fungi incertae sedis</taxon>
        <taxon>Mucoromycota</taxon>
        <taxon>Glomeromycotina</taxon>
        <taxon>Glomeromycetes</taxon>
        <taxon>Diversisporales</taxon>
        <taxon>Gigasporaceae</taxon>
        <taxon>Racocetra</taxon>
    </lineage>
</organism>
<comment type="caution">
    <text evidence="1">The sequence shown here is derived from an EMBL/GenBank/DDBJ whole genome shotgun (WGS) entry which is preliminary data.</text>
</comment>
<name>A0ACA9RK26_9GLOM</name>
<feature type="non-terminal residue" evidence="1">
    <location>
        <position position="1"/>
    </location>
</feature>
<accession>A0ACA9RK26</accession>
<gene>
    <name evidence="1" type="ORF">RPERSI_LOCUS20412</name>
</gene>
<keyword evidence="2" id="KW-1185">Reference proteome</keyword>